<evidence type="ECO:0000259" key="2">
    <source>
        <dbReference type="Pfam" id="PF13609"/>
    </source>
</evidence>
<organism evidence="3 4">
    <name type="scientific">Litoreibacter ponti</name>
    <dbReference type="NCBI Taxonomy" id="1510457"/>
    <lineage>
        <taxon>Bacteria</taxon>
        <taxon>Pseudomonadati</taxon>
        <taxon>Pseudomonadota</taxon>
        <taxon>Alphaproteobacteria</taxon>
        <taxon>Rhodobacterales</taxon>
        <taxon>Roseobacteraceae</taxon>
        <taxon>Litoreibacter</taxon>
    </lineage>
</organism>
<protein>
    <submittedName>
        <fullName evidence="3">Outer membrane protein OmpU</fullName>
    </submittedName>
</protein>
<dbReference type="RefSeq" id="WP_107845786.1">
    <property type="nucleotide sequence ID" value="NZ_QBKS01000001.1"/>
</dbReference>
<dbReference type="AlphaFoldDB" id="A0A2T6BNP9"/>
<reference evidence="3 4" key="1">
    <citation type="submission" date="2018-04" db="EMBL/GenBank/DDBJ databases">
        <title>Genomic Encyclopedia of Archaeal and Bacterial Type Strains, Phase II (KMG-II): from individual species to whole genera.</title>
        <authorList>
            <person name="Goeker M."/>
        </authorList>
    </citation>
    <scope>NUCLEOTIDE SEQUENCE [LARGE SCALE GENOMIC DNA]</scope>
    <source>
        <strain evidence="3 4">DSM 100977</strain>
    </source>
</reference>
<comment type="caution">
    <text evidence="3">The sequence shown here is derived from an EMBL/GenBank/DDBJ whole genome shotgun (WGS) entry which is preliminary data.</text>
</comment>
<dbReference type="Pfam" id="PF13609">
    <property type="entry name" value="Porin_4"/>
    <property type="match status" value="1"/>
</dbReference>
<dbReference type="Gene3D" id="2.40.160.10">
    <property type="entry name" value="Porin"/>
    <property type="match status" value="1"/>
</dbReference>
<keyword evidence="1" id="KW-0732">Signal</keyword>
<accession>A0A2T6BNP9</accession>
<gene>
    <name evidence="3" type="ORF">C8N43_2381</name>
</gene>
<name>A0A2T6BNP9_9RHOB</name>
<feature type="domain" description="Porin" evidence="2">
    <location>
        <begin position="7"/>
        <end position="322"/>
    </location>
</feature>
<dbReference type="GO" id="GO:0016020">
    <property type="term" value="C:membrane"/>
    <property type="evidence" value="ECO:0007669"/>
    <property type="project" value="InterPro"/>
</dbReference>
<evidence type="ECO:0000313" key="3">
    <source>
        <dbReference type="EMBL" id="PTX57710.1"/>
    </source>
</evidence>
<evidence type="ECO:0000256" key="1">
    <source>
        <dbReference type="SAM" id="SignalP"/>
    </source>
</evidence>
<dbReference type="Proteomes" id="UP000243978">
    <property type="component" value="Unassembled WGS sequence"/>
</dbReference>
<feature type="signal peptide" evidence="1">
    <location>
        <begin position="1"/>
        <end position="20"/>
    </location>
</feature>
<dbReference type="InterPro" id="IPR023614">
    <property type="entry name" value="Porin_dom_sf"/>
</dbReference>
<sequence length="341" mass="33996">MKKVLFASTALVAFGGAAVADVALSGRAEMGIADSDSGVAGENVSTQFFTDIDVTFTMTGETDNGLTFGASVDLDEGGDGSSASDDNTDDGGATIFISGGFGTVTMGDTDGAMDWALTEAGNIGNGGSIADDETSHEGYLGSYLDGAFGQDGQILRWDYSSGAFGVAISFEQGDRDLGATTGVADESDGFALGFKYALDLSGTTVNFGLGYQSISDASDASVAGAFDVDTIGVSVNAAFANGLSAGIVFSDIDSDDAGNTFDGDHIGLGLGYTTGALTLHANYGKFEVDNGGEAEGFGLSAAYDLGGGAVVHFGYGDSEVTDAAGASVDSSSVSLGLGLSF</sequence>
<dbReference type="SUPFAM" id="SSF56935">
    <property type="entry name" value="Porins"/>
    <property type="match status" value="1"/>
</dbReference>
<dbReference type="GO" id="GO:0015288">
    <property type="term" value="F:porin activity"/>
    <property type="evidence" value="ECO:0007669"/>
    <property type="project" value="InterPro"/>
</dbReference>
<dbReference type="OrthoDB" id="7326315at2"/>
<dbReference type="InterPro" id="IPR033900">
    <property type="entry name" value="Gram_neg_porin_domain"/>
</dbReference>
<evidence type="ECO:0000313" key="4">
    <source>
        <dbReference type="Proteomes" id="UP000243978"/>
    </source>
</evidence>
<keyword evidence="4" id="KW-1185">Reference proteome</keyword>
<feature type="chain" id="PRO_5015489449" evidence="1">
    <location>
        <begin position="21"/>
        <end position="341"/>
    </location>
</feature>
<dbReference type="EMBL" id="QBKS01000001">
    <property type="protein sequence ID" value="PTX57710.1"/>
    <property type="molecule type" value="Genomic_DNA"/>
</dbReference>
<proteinExistence type="predicted"/>